<dbReference type="Gene3D" id="3.30.160.390">
    <property type="entry name" value="Integrase, DNA-binding domain"/>
    <property type="match status" value="1"/>
</dbReference>
<dbReference type="InterPro" id="IPR053876">
    <property type="entry name" value="Phage_int_M"/>
</dbReference>
<dbReference type="RefSeq" id="WP_054616739.1">
    <property type="nucleotide sequence ID" value="NZ_CP101125.1"/>
</dbReference>
<evidence type="ECO:0000256" key="1">
    <source>
        <dbReference type="ARBA" id="ARBA00008857"/>
    </source>
</evidence>
<keyword evidence="2" id="KW-0229">DNA integration</keyword>
<comment type="similarity">
    <text evidence="1">Belongs to the 'phage' integrase family.</text>
</comment>
<feature type="region of interest" description="Disordered" evidence="5">
    <location>
        <begin position="80"/>
        <end position="99"/>
    </location>
</feature>
<keyword evidence="4" id="KW-0233">DNA recombination</keyword>
<gene>
    <name evidence="7" type="ORF">NK667_31395</name>
</gene>
<keyword evidence="3 7" id="KW-0238">DNA-binding</keyword>
<keyword evidence="8" id="KW-1185">Reference proteome</keyword>
<proteinExistence type="inferred from homology"/>
<dbReference type="Gene3D" id="1.10.150.130">
    <property type="match status" value="1"/>
</dbReference>
<reference evidence="7" key="1">
    <citation type="submission" date="2022-07" db="EMBL/GenBank/DDBJ databases">
        <title>Pseudomonas nunamit sp. nov. an antifungal species isolated from Greenland.</title>
        <authorList>
            <person name="Ntana F."/>
            <person name="Hennessy R.C."/>
            <person name="Zervas A."/>
            <person name="Stougaard P."/>
        </authorList>
    </citation>
    <scope>NUCLEOTIDE SEQUENCE</scope>
    <source>
        <strain evidence="7">In5</strain>
    </source>
</reference>
<dbReference type="Proteomes" id="UP001059607">
    <property type="component" value="Chromosome"/>
</dbReference>
<accession>A0ABY5EH70</accession>
<dbReference type="InterPro" id="IPR013762">
    <property type="entry name" value="Integrase-like_cat_sf"/>
</dbReference>
<evidence type="ECO:0000313" key="8">
    <source>
        <dbReference type="Proteomes" id="UP001059607"/>
    </source>
</evidence>
<dbReference type="InterPro" id="IPR011010">
    <property type="entry name" value="DNA_brk_join_enz"/>
</dbReference>
<dbReference type="PANTHER" id="PTHR30629">
    <property type="entry name" value="PROPHAGE INTEGRASE"/>
    <property type="match status" value="1"/>
</dbReference>
<dbReference type="Pfam" id="PF22022">
    <property type="entry name" value="Phage_int_M"/>
    <property type="match status" value="1"/>
</dbReference>
<dbReference type="Pfam" id="PF00589">
    <property type="entry name" value="Phage_integrase"/>
    <property type="match status" value="1"/>
</dbReference>
<evidence type="ECO:0000256" key="5">
    <source>
        <dbReference type="SAM" id="MobiDB-lite"/>
    </source>
</evidence>
<dbReference type="InterPro" id="IPR038488">
    <property type="entry name" value="Integrase_DNA-bd_sf"/>
</dbReference>
<dbReference type="Pfam" id="PF13356">
    <property type="entry name" value="Arm-DNA-bind_3"/>
    <property type="match status" value="1"/>
</dbReference>
<evidence type="ECO:0000313" key="7">
    <source>
        <dbReference type="EMBL" id="UTO14588.1"/>
    </source>
</evidence>
<dbReference type="InterPro" id="IPR010998">
    <property type="entry name" value="Integrase_recombinase_N"/>
</dbReference>
<dbReference type="PANTHER" id="PTHR30629:SF2">
    <property type="entry name" value="PROPHAGE INTEGRASE INTS-RELATED"/>
    <property type="match status" value="1"/>
</dbReference>
<dbReference type="SUPFAM" id="SSF56349">
    <property type="entry name" value="DNA breaking-rejoining enzymes"/>
    <property type="match status" value="1"/>
</dbReference>
<dbReference type="InterPro" id="IPR002104">
    <property type="entry name" value="Integrase_catalytic"/>
</dbReference>
<evidence type="ECO:0000256" key="3">
    <source>
        <dbReference type="ARBA" id="ARBA00023125"/>
    </source>
</evidence>
<dbReference type="Gene3D" id="1.10.443.10">
    <property type="entry name" value="Intergrase catalytic core"/>
    <property type="match status" value="1"/>
</dbReference>
<dbReference type="EMBL" id="CP101125">
    <property type="protein sequence ID" value="UTO14588.1"/>
    <property type="molecule type" value="Genomic_DNA"/>
</dbReference>
<dbReference type="CDD" id="cd00801">
    <property type="entry name" value="INT_P4_C"/>
    <property type="match status" value="1"/>
</dbReference>
<name>A0ABY5EH70_9PSED</name>
<dbReference type="PROSITE" id="PS51898">
    <property type="entry name" value="TYR_RECOMBINASE"/>
    <property type="match status" value="1"/>
</dbReference>
<sequence length="401" mass="45396">MGKLTSKTVESLAKTSTPGKTNDGDGLYFQISKGGAASWIFRYKLDGRSREMGLGPFPTVTLSAARQFAADQRKVLNTGADPLAARDAQREAKREAEREATARRITFEDLAIQHQHAHGAGWSDKWRKGWLRKLELYAFPIIGKLSADAIQTDHVVNVLRPIWATKTRTADEVRGQIEQVLDAAKSRRLREGDNPARWRGHLDNLLSKAEKKKARQRQHFPAMHWQDLPALMVKLAAIPKRDAIAARLLILTGARSHMVRFAQWSEFDFDKETWTLPGERMKMKKQFSVPLPAEAIEMLKGIARGDSSYVFPGQGKSGVIHANAVRTLLHKLGHTDITRHGFRSTFRDWANDCTQYPRDLCELALAHDERDQTEAAYSRSDFLEKRRTLMAEWARFCLAAN</sequence>
<feature type="compositionally biased region" description="Basic and acidic residues" evidence="5">
    <location>
        <begin position="87"/>
        <end position="99"/>
    </location>
</feature>
<feature type="region of interest" description="Disordered" evidence="5">
    <location>
        <begin position="1"/>
        <end position="26"/>
    </location>
</feature>
<dbReference type="InterPro" id="IPR025166">
    <property type="entry name" value="Integrase_DNA_bind_dom"/>
</dbReference>
<evidence type="ECO:0000256" key="4">
    <source>
        <dbReference type="ARBA" id="ARBA00023172"/>
    </source>
</evidence>
<feature type="domain" description="Tyr recombinase" evidence="6">
    <location>
        <begin position="218"/>
        <end position="390"/>
    </location>
</feature>
<protein>
    <submittedName>
        <fullName evidence="7">Integrase arm-type DNA-binding domain-containing protein</fullName>
    </submittedName>
</protein>
<feature type="compositionally biased region" description="Polar residues" evidence="5">
    <location>
        <begin position="1"/>
        <end position="20"/>
    </location>
</feature>
<dbReference type="GO" id="GO:0003677">
    <property type="term" value="F:DNA binding"/>
    <property type="evidence" value="ECO:0007669"/>
    <property type="project" value="UniProtKB-KW"/>
</dbReference>
<evidence type="ECO:0000259" key="6">
    <source>
        <dbReference type="PROSITE" id="PS51898"/>
    </source>
</evidence>
<dbReference type="InterPro" id="IPR050808">
    <property type="entry name" value="Phage_Integrase"/>
</dbReference>
<evidence type="ECO:0000256" key="2">
    <source>
        <dbReference type="ARBA" id="ARBA00022908"/>
    </source>
</evidence>
<organism evidence="7 8">
    <name type="scientific">Pseudomonas nunensis</name>
    <dbReference type="NCBI Taxonomy" id="2961896"/>
    <lineage>
        <taxon>Bacteria</taxon>
        <taxon>Pseudomonadati</taxon>
        <taxon>Pseudomonadota</taxon>
        <taxon>Gammaproteobacteria</taxon>
        <taxon>Pseudomonadales</taxon>
        <taxon>Pseudomonadaceae</taxon>
        <taxon>Pseudomonas</taxon>
    </lineage>
</organism>